<proteinExistence type="predicted"/>
<sequence>MRGSRGKRSIPPIRGKVDCFGDGGEAVRSSPFEHKIIVGNPDSPQCSNNNIDREGGCVQGDTLKPHDNWPVARRKKEVREASAPNESCMGAFKHTTVHVFSPIPAKEADWRADHLTEP</sequence>
<name>A0AAV2GLE9_9ROSI</name>
<accession>A0AAV2GLE9</accession>
<evidence type="ECO:0000313" key="1">
    <source>
        <dbReference type="EMBL" id="CAL1411067.1"/>
    </source>
</evidence>
<dbReference type="EMBL" id="OZ034822">
    <property type="protein sequence ID" value="CAL1411067.1"/>
    <property type="molecule type" value="Genomic_DNA"/>
</dbReference>
<dbReference type="AlphaFoldDB" id="A0AAV2GLE9"/>
<dbReference type="Proteomes" id="UP001497516">
    <property type="component" value="Chromosome 9"/>
</dbReference>
<organism evidence="1 2">
    <name type="scientific">Linum trigynum</name>
    <dbReference type="NCBI Taxonomy" id="586398"/>
    <lineage>
        <taxon>Eukaryota</taxon>
        <taxon>Viridiplantae</taxon>
        <taxon>Streptophyta</taxon>
        <taxon>Embryophyta</taxon>
        <taxon>Tracheophyta</taxon>
        <taxon>Spermatophyta</taxon>
        <taxon>Magnoliopsida</taxon>
        <taxon>eudicotyledons</taxon>
        <taxon>Gunneridae</taxon>
        <taxon>Pentapetalae</taxon>
        <taxon>rosids</taxon>
        <taxon>fabids</taxon>
        <taxon>Malpighiales</taxon>
        <taxon>Linaceae</taxon>
        <taxon>Linum</taxon>
    </lineage>
</organism>
<evidence type="ECO:0000313" key="2">
    <source>
        <dbReference type="Proteomes" id="UP001497516"/>
    </source>
</evidence>
<gene>
    <name evidence="1" type="ORF">LTRI10_LOCUS50444</name>
</gene>
<protein>
    <submittedName>
        <fullName evidence="1">Uncharacterized protein</fullName>
    </submittedName>
</protein>
<reference evidence="1 2" key="1">
    <citation type="submission" date="2024-04" db="EMBL/GenBank/DDBJ databases">
        <authorList>
            <person name="Fracassetti M."/>
        </authorList>
    </citation>
    <scope>NUCLEOTIDE SEQUENCE [LARGE SCALE GENOMIC DNA]</scope>
</reference>
<keyword evidence="2" id="KW-1185">Reference proteome</keyword>